<sequence length="1251" mass="139922">MTAIEPQPEPRPQPQSEAQPAQPSNIIDTPAQDTSSQPASPPPQQEQRSRHQEAARRSEVDVWPLKELEWPPDDETRPTIRIITQNENGPCGLIALCNILILRGDIVIQPPGRKSVSYEYLAGLIADHILASPLLDPTSDDLTNALSTLPHTQRGMDLNPVFTDLSAFSTSPSSATHAPTLFELSRVRLVHGWLADPQSPSYAALKKVRDYDAATNLIVSCDSLMGGKMVESVGGSGGEISKSDSDSATSDEHRRMIEEAFLLRDFLETNPTQLTYHGLESLFSAMHARELVCLFRNSHLGVLYKRVDENGQESLWTLVTDANFANEGAIAWESLCDVDGAGSIFVDSRFRPANTAGGDYAGHTADQILREQAQVEALAAEASDFEIAQQLQAEEEEQERRRVAAEERQRREQQQNGRQNGRQNGYQPPIGQIANMQISEQSITAEQLAATTVHYYMIRYFVHKTQKLEEWTREESNLLLKELNLHGNTAKPYLCHFTTRPHPEALTGLQGSREQPGSRSPIDRNSRSNAVRRCSRSQAPGVGSQAAATGTEFSSYSKQLKMFTLRRAVAYTPSFVPRHNRMFALYAPLRSERTPTFANQRGLPKLPVPELRPTLDRYLKSLEPLIAESGQNVDLEMQKRVRMAEEFEQGIGKLAQARLIDLDNASENNWLNDNLWMKKAYHEWRAPLLINSNWWLLFHHDTTIPDHIKSHDGTAPLTDAVKLPTGGEIGDWQIRRAAWLASRFMNFKERVDAEDIHPDSSRTGPLCMHQYTRLFNLTRIPKHECDMINAKPAEKNGRHIHIMLNDWCYTIQAYDGAGRNVGVKELEHRLWEVVKDVQKREAEGQRAKRVGILTSDDRTQWAKNREHLLISSDRNRSSFDAIETAMFTISLDPYTLPPTNSNRDSDQFKQPILDAHARNTSSGINGLNRWFDKSLTVSVESNGRAGMNGEHSPCDALIPSIIVDYVVAEPINIAAFSEAPQKLGGLEYVGPGEGQGWKHLGWEVDSKIEEEIKQAEARAKAIVEDSDVSQLWYSEYAADWMKKSGKVSPDAYIQLALQLAWYKQHGSFTATYETASTRLFKHGRTDVIRTYSADTRDFVRKMTDPGVSVDTKLAALQRAATSHTTYTRDASTGKGCDRHLLGLRQMLRPGESSPLFEDELFAKSAEWKLSTSGLSAGERFLGTGFGTVWPDGYGINYLAGAKLIKFGIESKHSCPSTSTADFKLKIVESLREMRALFKELEAANGAGKAKL</sequence>
<dbReference type="GO" id="GO:0016746">
    <property type="term" value="F:acyltransferase activity"/>
    <property type="evidence" value="ECO:0007669"/>
    <property type="project" value="UniProtKB-KW"/>
</dbReference>
<dbReference type="InterPro" id="IPR042231">
    <property type="entry name" value="Cho/carn_acyl_trans_2"/>
</dbReference>
<comment type="similarity">
    <text evidence="1">Belongs to the carnitine/choline acetyltransferase family.</text>
</comment>
<feature type="compositionally biased region" description="Basic and acidic residues" evidence="5">
    <location>
        <begin position="398"/>
        <end position="413"/>
    </location>
</feature>
<evidence type="ECO:0000313" key="9">
    <source>
        <dbReference type="Proteomes" id="UP000044841"/>
    </source>
</evidence>
<feature type="region of interest" description="Disordered" evidence="5">
    <location>
        <begin position="1"/>
        <end position="60"/>
    </location>
</feature>
<dbReference type="PANTHER" id="PTHR22589">
    <property type="entry name" value="CARNITINE O-ACYLTRANSFERASE"/>
    <property type="match status" value="1"/>
</dbReference>
<feature type="active site" description="Proton acceptor" evidence="4">
    <location>
        <position position="951"/>
    </location>
</feature>
<evidence type="ECO:0000259" key="6">
    <source>
        <dbReference type="Pfam" id="PF00755"/>
    </source>
</evidence>
<feature type="domain" description="Choline/carnitine acyltransferase" evidence="6">
    <location>
        <begin position="606"/>
        <end position="1226"/>
    </location>
</feature>
<feature type="compositionally biased region" description="Low complexity" evidence="5">
    <location>
        <begin position="14"/>
        <end position="24"/>
    </location>
</feature>
<evidence type="ECO:0000259" key="7">
    <source>
        <dbReference type="Pfam" id="PF04424"/>
    </source>
</evidence>
<gene>
    <name evidence="8" type="ORF">RSOLAG22IIIB_05411</name>
</gene>
<dbReference type="InterPro" id="IPR033979">
    <property type="entry name" value="MINDY_domain"/>
</dbReference>
<evidence type="ECO:0000256" key="3">
    <source>
        <dbReference type="ARBA" id="ARBA00023315"/>
    </source>
</evidence>
<name>A0A0K6G6L5_9AGAM</name>
<dbReference type="InterPro" id="IPR039551">
    <property type="entry name" value="Cho/carn_acyl_trans"/>
</dbReference>
<evidence type="ECO:0000256" key="2">
    <source>
        <dbReference type="ARBA" id="ARBA00022679"/>
    </source>
</evidence>
<feature type="compositionally biased region" description="Polar residues" evidence="5">
    <location>
        <begin position="509"/>
        <end position="518"/>
    </location>
</feature>
<feature type="domain" description="MINDY deubiquitinase" evidence="7">
    <location>
        <begin position="62"/>
        <end position="350"/>
    </location>
</feature>
<organism evidence="8 9">
    <name type="scientific">Rhizoctonia solani</name>
    <dbReference type="NCBI Taxonomy" id="456999"/>
    <lineage>
        <taxon>Eukaryota</taxon>
        <taxon>Fungi</taxon>
        <taxon>Dikarya</taxon>
        <taxon>Basidiomycota</taxon>
        <taxon>Agaricomycotina</taxon>
        <taxon>Agaricomycetes</taxon>
        <taxon>Cantharellales</taxon>
        <taxon>Ceratobasidiaceae</taxon>
        <taxon>Rhizoctonia</taxon>
    </lineage>
</organism>
<dbReference type="SUPFAM" id="SSF52777">
    <property type="entry name" value="CoA-dependent acyltransferases"/>
    <property type="match status" value="2"/>
</dbReference>
<dbReference type="AlphaFoldDB" id="A0A0K6G6L5"/>
<dbReference type="Gene3D" id="3.30.559.10">
    <property type="entry name" value="Chloramphenicol acetyltransferase-like domain"/>
    <property type="match status" value="1"/>
</dbReference>
<dbReference type="InterPro" id="IPR023213">
    <property type="entry name" value="CAT-like_dom_sf"/>
</dbReference>
<dbReference type="Pfam" id="PF04424">
    <property type="entry name" value="MINDY_DUB"/>
    <property type="match status" value="1"/>
</dbReference>
<evidence type="ECO:0000256" key="4">
    <source>
        <dbReference type="PIRSR" id="PIRSR600542-1"/>
    </source>
</evidence>
<dbReference type="EMBL" id="CYGV01001412">
    <property type="protein sequence ID" value="CUA74121.1"/>
    <property type="molecule type" value="Genomic_DNA"/>
</dbReference>
<feature type="region of interest" description="Disordered" evidence="5">
    <location>
        <begin position="392"/>
        <end position="430"/>
    </location>
</feature>
<dbReference type="GO" id="GO:1990380">
    <property type="term" value="F:K48-linked deubiquitinase activity"/>
    <property type="evidence" value="ECO:0007669"/>
    <property type="project" value="InterPro"/>
</dbReference>
<evidence type="ECO:0000256" key="1">
    <source>
        <dbReference type="ARBA" id="ARBA00005232"/>
    </source>
</evidence>
<feature type="compositionally biased region" description="Low complexity" evidence="5">
    <location>
        <begin position="414"/>
        <end position="425"/>
    </location>
</feature>
<accession>A0A0K6G6L5</accession>
<dbReference type="Gene3D" id="3.30.559.70">
    <property type="entry name" value="Choline/Carnitine o-acyltransferase, domain 2"/>
    <property type="match status" value="1"/>
</dbReference>
<dbReference type="InterPro" id="IPR000542">
    <property type="entry name" value="Carn_acyl_trans"/>
</dbReference>
<keyword evidence="3" id="KW-0012">Acyltransferase</keyword>
<dbReference type="Pfam" id="PF00755">
    <property type="entry name" value="Carn_acyltransf"/>
    <property type="match status" value="1"/>
</dbReference>
<evidence type="ECO:0000256" key="5">
    <source>
        <dbReference type="SAM" id="MobiDB-lite"/>
    </source>
</evidence>
<reference evidence="8 9" key="1">
    <citation type="submission" date="2015-07" db="EMBL/GenBank/DDBJ databases">
        <authorList>
            <person name="Noorani M."/>
        </authorList>
    </citation>
    <scope>NUCLEOTIDE SEQUENCE [LARGE SCALE GENOMIC DNA]</scope>
    <source>
        <strain evidence="8">BBA 69670</strain>
    </source>
</reference>
<feature type="region of interest" description="Disordered" evidence="5">
    <location>
        <begin position="501"/>
        <end position="550"/>
    </location>
</feature>
<proteinExistence type="inferred from homology"/>
<protein>
    <recommendedName>
        <fullName evidence="10">Choline/carnitine acyltransferase domain-containing protein</fullName>
    </recommendedName>
</protein>
<evidence type="ECO:0008006" key="10">
    <source>
        <dbReference type="Google" id="ProtNLM"/>
    </source>
</evidence>
<keyword evidence="2" id="KW-0808">Transferase</keyword>
<dbReference type="GO" id="GO:0004843">
    <property type="term" value="F:cysteine-type deubiquitinase activity"/>
    <property type="evidence" value="ECO:0007669"/>
    <property type="project" value="InterPro"/>
</dbReference>
<feature type="compositionally biased region" description="Basic and acidic residues" evidence="5">
    <location>
        <begin position="47"/>
        <end position="60"/>
    </location>
</feature>
<evidence type="ECO:0000313" key="8">
    <source>
        <dbReference type="EMBL" id="CUA74121.1"/>
    </source>
</evidence>
<dbReference type="PANTHER" id="PTHR22589:SF107">
    <property type="entry name" value="CHOLINE_CARNITINE ACYLTRANSFERASE DOMAIN-CONTAINING PROTEIN"/>
    <property type="match status" value="1"/>
</dbReference>
<keyword evidence="9" id="KW-1185">Reference proteome</keyword>
<dbReference type="Proteomes" id="UP000044841">
    <property type="component" value="Unassembled WGS sequence"/>
</dbReference>
<feature type="compositionally biased region" description="Polar residues" evidence="5">
    <location>
        <begin position="25"/>
        <end position="34"/>
    </location>
</feature>